<dbReference type="EMBL" id="CDMY01000711">
    <property type="protein sequence ID" value="CEM31092.1"/>
    <property type="molecule type" value="Genomic_DNA"/>
</dbReference>
<gene>
    <name evidence="1" type="ORF">Vbra_22795</name>
</gene>
<dbReference type="AlphaFoldDB" id="A0A0G4GLU6"/>
<reference evidence="1 2" key="1">
    <citation type="submission" date="2014-11" db="EMBL/GenBank/DDBJ databases">
        <authorList>
            <person name="Zhu J."/>
            <person name="Qi W."/>
            <person name="Song R."/>
        </authorList>
    </citation>
    <scope>NUCLEOTIDE SEQUENCE [LARGE SCALE GENOMIC DNA]</scope>
</reference>
<evidence type="ECO:0000313" key="2">
    <source>
        <dbReference type="Proteomes" id="UP000041254"/>
    </source>
</evidence>
<sequence>MLETIYQSRTGAELYGYQESVEPDEQHPKFIDGLWQRTVLAFPLTTLPHLYKERCGVPLHLFGEPSMILGIFVRNPTVAALF</sequence>
<evidence type="ECO:0000313" key="1">
    <source>
        <dbReference type="EMBL" id="CEM31092.1"/>
    </source>
</evidence>
<name>A0A0G4GLU6_VITBC</name>
<keyword evidence="2" id="KW-1185">Reference proteome</keyword>
<dbReference type="VEuPathDB" id="CryptoDB:Vbra_22795"/>
<organism evidence="1 2">
    <name type="scientific">Vitrella brassicaformis (strain CCMP3155)</name>
    <dbReference type="NCBI Taxonomy" id="1169540"/>
    <lineage>
        <taxon>Eukaryota</taxon>
        <taxon>Sar</taxon>
        <taxon>Alveolata</taxon>
        <taxon>Colpodellida</taxon>
        <taxon>Vitrellaceae</taxon>
        <taxon>Vitrella</taxon>
    </lineage>
</organism>
<protein>
    <submittedName>
        <fullName evidence="1">Uncharacterized protein</fullName>
    </submittedName>
</protein>
<proteinExistence type="predicted"/>
<dbReference type="Proteomes" id="UP000041254">
    <property type="component" value="Unassembled WGS sequence"/>
</dbReference>
<accession>A0A0G4GLU6</accession>
<dbReference type="InParanoid" id="A0A0G4GLU6"/>